<feature type="compositionally biased region" description="Basic and acidic residues" evidence="17">
    <location>
        <begin position="1211"/>
        <end position="1221"/>
    </location>
</feature>
<dbReference type="SMART" id="SM00545">
    <property type="entry name" value="JmjN"/>
    <property type="match status" value="1"/>
</dbReference>
<feature type="compositionally biased region" description="Acidic residues" evidence="17">
    <location>
        <begin position="1253"/>
        <end position="1262"/>
    </location>
</feature>
<evidence type="ECO:0000256" key="11">
    <source>
        <dbReference type="ARBA" id="ARBA00023015"/>
    </source>
</evidence>
<proteinExistence type="inferred from homology"/>
<dbReference type="InterPro" id="IPR003347">
    <property type="entry name" value="JmjC_dom"/>
</dbReference>
<dbReference type="GO" id="GO:0032259">
    <property type="term" value="P:methylation"/>
    <property type="evidence" value="ECO:0007669"/>
    <property type="project" value="UniProtKB-KW"/>
</dbReference>
<feature type="compositionally biased region" description="Polar residues" evidence="17">
    <location>
        <begin position="781"/>
        <end position="795"/>
    </location>
</feature>
<dbReference type="Gene3D" id="2.60.120.650">
    <property type="entry name" value="Cupin"/>
    <property type="match status" value="1"/>
</dbReference>
<keyword evidence="6" id="KW-0862">Zinc</keyword>
<dbReference type="GO" id="GO:0009826">
    <property type="term" value="P:unidimensional cell growth"/>
    <property type="evidence" value="ECO:0007669"/>
    <property type="project" value="UniProtKB-ARBA"/>
</dbReference>
<evidence type="ECO:0000313" key="22">
    <source>
        <dbReference type="Proteomes" id="UP000436088"/>
    </source>
</evidence>
<keyword evidence="10" id="KW-0408">Iron</keyword>
<evidence type="ECO:0000256" key="4">
    <source>
        <dbReference type="ARBA" id="ARBA00022737"/>
    </source>
</evidence>
<feature type="domain" description="JmjN" evidence="19">
    <location>
        <begin position="21"/>
        <end position="62"/>
    </location>
</feature>
<evidence type="ECO:0000313" key="21">
    <source>
        <dbReference type="EMBL" id="KAE8736296.1"/>
    </source>
</evidence>
<dbReference type="FunFam" id="3.30.160.60:FF:000763">
    <property type="entry name" value="Probable lysine-specific demethylase ELF6"/>
    <property type="match status" value="1"/>
</dbReference>
<dbReference type="GO" id="GO:0000785">
    <property type="term" value="C:chromatin"/>
    <property type="evidence" value="ECO:0007669"/>
    <property type="project" value="TreeGrafter"/>
</dbReference>
<dbReference type="GO" id="GO:0048580">
    <property type="term" value="P:regulation of post-embryonic development"/>
    <property type="evidence" value="ECO:0007669"/>
    <property type="project" value="UniProtKB-ARBA"/>
</dbReference>
<dbReference type="FunFam" id="3.30.160.60:FF:000747">
    <property type="entry name" value="Probable lysine-specific demethylase ELF6"/>
    <property type="match status" value="1"/>
</dbReference>
<dbReference type="GO" id="GO:0009741">
    <property type="term" value="P:response to brassinosteroid"/>
    <property type="evidence" value="ECO:0007669"/>
    <property type="project" value="UniProtKB-ARBA"/>
</dbReference>
<evidence type="ECO:0000256" key="14">
    <source>
        <dbReference type="ARBA" id="ARBA00050682"/>
    </source>
</evidence>
<keyword evidence="7" id="KW-0156">Chromatin regulator</keyword>
<comment type="similarity">
    <text evidence="2">Belongs to the JHDM3 histone demethylase family.</text>
</comment>
<keyword evidence="5 16" id="KW-0863">Zinc-finger</keyword>
<dbReference type="OrthoDB" id="9547406at2759"/>
<keyword evidence="9" id="KW-0560">Oxidoreductase</keyword>
<comment type="catalytic activity">
    <reaction evidence="14">
        <text>N(6),N(6)-dimethyl-L-lysyl(27)-[histone H3] + 2-oxoglutarate + O2 = N(6)-methyl-L-lysyl(27)-[histone H3] + formaldehyde + succinate + CO2</text>
        <dbReference type="Rhea" id="RHEA:60232"/>
        <dbReference type="Rhea" id="RHEA-COMP:15539"/>
        <dbReference type="Rhea" id="RHEA-COMP:15544"/>
        <dbReference type="ChEBI" id="CHEBI:15379"/>
        <dbReference type="ChEBI" id="CHEBI:16526"/>
        <dbReference type="ChEBI" id="CHEBI:16810"/>
        <dbReference type="ChEBI" id="CHEBI:16842"/>
        <dbReference type="ChEBI" id="CHEBI:30031"/>
        <dbReference type="ChEBI" id="CHEBI:61929"/>
        <dbReference type="ChEBI" id="CHEBI:61976"/>
    </reaction>
    <physiologicalReaction direction="left-to-right" evidence="14">
        <dbReference type="Rhea" id="RHEA:60233"/>
    </physiologicalReaction>
</comment>
<dbReference type="InterPro" id="IPR003349">
    <property type="entry name" value="JmjN"/>
</dbReference>
<evidence type="ECO:0000256" key="5">
    <source>
        <dbReference type="ARBA" id="ARBA00022771"/>
    </source>
</evidence>
<keyword evidence="22" id="KW-1185">Reference proteome</keyword>
<feature type="region of interest" description="Disordered" evidence="17">
    <location>
        <begin position="694"/>
        <end position="730"/>
    </location>
</feature>
<dbReference type="PANTHER" id="PTHR10694">
    <property type="entry name" value="LYSINE-SPECIFIC DEMETHYLASE"/>
    <property type="match status" value="1"/>
</dbReference>
<feature type="compositionally biased region" description="Polar residues" evidence="17">
    <location>
        <begin position="694"/>
        <end position="707"/>
    </location>
</feature>
<evidence type="ECO:0000259" key="20">
    <source>
        <dbReference type="PROSITE" id="PS51184"/>
    </source>
</evidence>
<feature type="region of interest" description="Disordered" evidence="17">
    <location>
        <begin position="778"/>
        <end position="799"/>
    </location>
</feature>
<gene>
    <name evidence="21" type="ORF">F3Y22_tig00000003pilonHSYRG00161</name>
</gene>
<feature type="compositionally biased region" description="Polar residues" evidence="17">
    <location>
        <begin position="1302"/>
        <end position="1311"/>
    </location>
</feature>
<keyword evidence="8" id="KW-0223">Dioxygenase</keyword>
<dbReference type="Proteomes" id="UP000436088">
    <property type="component" value="Unassembled WGS sequence"/>
</dbReference>
<keyword evidence="11" id="KW-0805">Transcription regulation</keyword>
<comment type="catalytic activity">
    <reaction evidence="15">
        <text>N(6),N(6),N(6)-trimethyl-L-lysyl(27)-[histone H3] + 2-oxoglutarate + O2 = N(6),N(6)-dimethyl-L-lysyl(27)-[histone H3] + formaldehyde + succinate + CO2</text>
        <dbReference type="Rhea" id="RHEA:60228"/>
        <dbReference type="Rhea" id="RHEA-COMP:15535"/>
        <dbReference type="Rhea" id="RHEA-COMP:15539"/>
        <dbReference type="ChEBI" id="CHEBI:15379"/>
        <dbReference type="ChEBI" id="CHEBI:16526"/>
        <dbReference type="ChEBI" id="CHEBI:16810"/>
        <dbReference type="ChEBI" id="CHEBI:16842"/>
        <dbReference type="ChEBI" id="CHEBI:30031"/>
        <dbReference type="ChEBI" id="CHEBI:61961"/>
        <dbReference type="ChEBI" id="CHEBI:61976"/>
    </reaction>
    <physiologicalReaction direction="left-to-right" evidence="15">
        <dbReference type="Rhea" id="RHEA:60229"/>
    </physiologicalReaction>
</comment>
<comment type="caution">
    <text evidence="21">The sequence shown here is derived from an EMBL/GenBank/DDBJ whole genome shotgun (WGS) entry which is preliminary data.</text>
</comment>
<evidence type="ECO:0000259" key="19">
    <source>
        <dbReference type="PROSITE" id="PS51183"/>
    </source>
</evidence>
<dbReference type="GO" id="GO:0008270">
    <property type="term" value="F:zinc ion binding"/>
    <property type="evidence" value="ECO:0007669"/>
    <property type="project" value="UniProtKB-KW"/>
</dbReference>
<keyword evidence="3" id="KW-0479">Metal-binding</keyword>
<evidence type="ECO:0000256" key="1">
    <source>
        <dbReference type="ARBA" id="ARBA00004123"/>
    </source>
</evidence>
<feature type="compositionally biased region" description="Acidic residues" evidence="17">
    <location>
        <begin position="1222"/>
        <end position="1233"/>
    </location>
</feature>
<evidence type="ECO:0000256" key="3">
    <source>
        <dbReference type="ARBA" id="ARBA00022723"/>
    </source>
</evidence>
<evidence type="ECO:0000259" key="18">
    <source>
        <dbReference type="PROSITE" id="PS50157"/>
    </source>
</evidence>
<dbReference type="GO" id="GO:0005634">
    <property type="term" value="C:nucleus"/>
    <property type="evidence" value="ECO:0007669"/>
    <property type="project" value="UniProtKB-SubCell"/>
</dbReference>
<evidence type="ECO:0000256" key="7">
    <source>
        <dbReference type="ARBA" id="ARBA00022853"/>
    </source>
</evidence>
<dbReference type="PROSITE" id="PS51183">
    <property type="entry name" value="JMJN"/>
    <property type="match status" value="1"/>
</dbReference>
<feature type="domain" description="JmjC" evidence="20">
    <location>
        <begin position="189"/>
        <end position="358"/>
    </location>
</feature>
<feature type="compositionally biased region" description="Low complexity" evidence="17">
    <location>
        <begin position="1378"/>
        <end position="1387"/>
    </location>
</feature>
<dbReference type="Pfam" id="PF02375">
    <property type="entry name" value="JmjN"/>
    <property type="match status" value="1"/>
</dbReference>
<keyword evidence="12" id="KW-0804">Transcription</keyword>
<dbReference type="GO" id="GO:0010628">
    <property type="term" value="P:positive regulation of gene expression"/>
    <property type="evidence" value="ECO:0007669"/>
    <property type="project" value="UniProtKB-ARBA"/>
</dbReference>
<feature type="compositionally biased region" description="Basic and acidic residues" evidence="17">
    <location>
        <begin position="1427"/>
        <end position="1440"/>
    </location>
</feature>
<evidence type="ECO:0000256" key="13">
    <source>
        <dbReference type="ARBA" id="ARBA00023242"/>
    </source>
</evidence>
<dbReference type="EMBL" id="VEPZ02000002">
    <property type="protein sequence ID" value="KAE8736296.1"/>
    <property type="molecule type" value="Genomic_DNA"/>
</dbReference>
<dbReference type="GO" id="GO:2000028">
    <property type="term" value="P:regulation of photoperiodism, flowering"/>
    <property type="evidence" value="ECO:0007669"/>
    <property type="project" value="UniProtKB-ARBA"/>
</dbReference>
<dbReference type="SMART" id="SM00355">
    <property type="entry name" value="ZnF_C2H2"/>
    <property type="match status" value="4"/>
</dbReference>
<feature type="region of interest" description="Disordered" evidence="17">
    <location>
        <begin position="1112"/>
        <end position="1131"/>
    </location>
</feature>
<dbReference type="SUPFAM" id="SSF57667">
    <property type="entry name" value="beta-beta-alpha zinc fingers"/>
    <property type="match status" value="2"/>
</dbReference>
<evidence type="ECO:0000256" key="16">
    <source>
        <dbReference type="PROSITE-ProRule" id="PRU00042"/>
    </source>
</evidence>
<sequence length="1585" mass="178832">MAHSSEQSQEVFSWLKSMPLAPEYMPSFAEFQDPIAYIFKIEKEASQYGICKIIPPVPPDPKKTAIRNLNCSLLARAAANASPDSKPVATFTTCQQQIGFCPRKPRPVQKSVWQSGEYYTFQEFEAKAKSFERSYLKKHSKKGTLSALEVETLFWKATVDKPAMVEYANDIPGSAFVPLNMREAGEGVTVGETPWNMRAVSRAKGSLLRFMKEEIPGVTSPMVYLAMLFSWFAWHVEDHDLHSLNYLHMGAGKTWYGVPREAAVAFEEVVRVEGYGGEFNPLVTFSTLGEKTTVMSPEVFVQAGIPCCRLVQNAGEFVVTFPRAYHSGFSHGFNFGEAANIATPEWLRVATYAAIRRASINYPPMVSHFQLLYDLALELCSRISMSISAKPKSSRLKDKKKTEGENLVKELFVQDLIQNNKLLHILGKGSAVVPLPKSSSDISLCSDSRVASQLRINPRMSLGLCNYKEIVKSSKDVGSNANTLGWKEEINGIKGFYSVKGKLESIYEGYRDSSFSGNDYSYRLPSKTLNTVMEKDGAIQDDALPDQRLFSCVTCGILCFACVAVLQPTDQAIRYLMSADCSFFNDWTVGSKVNHDGFDAAHADAITSEQNPCTNKMNKRAPNSFYDVSVQSVDSKYRVGDWRNQGMEDTVKQGETSALGLLASTYGDSSDSEIDHAEPNFTIFRDATKINSANVSPESKIQRNDSALSPDANKSRNPSLPTADSEEEAPLHVGHCFSKFGSGRVDIMNQSTQTFDPSVEFKTDKFISRRSNGLEDKFRDQSTASHANPSPSPATHSAEKMRFRKAVPMENADIPFVRRSDEDSPQMHVFCLEHAVEVEQQLRQIGGVHVFLLCHPEYPKIEAEAKLVAKELGIDHLWNDILYADATKNDEEQIQSALDSEDAIPGNGDWAVKLGINLFYSANLSRSTLYSKQMPYNCVIYSVFGRNSPATSPTKLNVYGRRTSRTRKVVAGKWCGKVWMSNQVHPFLAQKDPEELEQEQNFHAWATSDENVERKPENVRKAETAKVVNRKGKKRAEIAANKKVKCFELQGAVSDDSLDAGSLRQQRVIFRGKNRRLVEKEEAISCDLLEDDSLLQHWNPSRIKAANFIERDDAESEDEKEDSTHQHQQCNLRGKHCNSIEEDEVSGDSLVESSLKQRKRVPRSWLAKFSDGETVVYNDEQEEISHLQRRRIPRGKQMKSAKRNATVSKIMRKDKQRKLLESDDAMSDEDSDGDSQNLLRGILRGKQMKCMERDDEFSDDSVENSPKQKHRRVLSSKAAKFSDRRVRRNQLTEFIEREDAVSSDSTDNSPLRQPRRTPRSNQTKILEMEDAVSDDSLYGTSHQSKKSLRSGKRKAPTPRKVKQETSRNVKRAKGLSTKQVVSQQVKQETPRTWNTRIKRSARQCNSSDEDETEGGPNTRLRKRNRKPLREPGTKPKEKQSSKKKLKNALNSKNEAGHNAAKVRNEEAEYQCDIEGCSMSFGSKQAMLMHKRNNCPVKGCGKKFFSHKYLVQHRRVHLDDRPLKCPWKGCKMSFKWAWARTEHIRVHTGARPYLCAEEGCGQTFRFVSDFSRHKRKTGHVGKKGRQ</sequence>
<feature type="domain" description="C2H2-type" evidence="18">
    <location>
        <begin position="1522"/>
        <end position="1551"/>
    </location>
</feature>
<dbReference type="Pfam" id="PF02373">
    <property type="entry name" value="JmjC"/>
    <property type="match status" value="1"/>
</dbReference>
<dbReference type="PANTHER" id="PTHR10694:SF38">
    <property type="entry name" value="LYSINE-SPECIFIC DEMETHYLASE REF6"/>
    <property type="match status" value="1"/>
</dbReference>
<dbReference type="PROSITE" id="PS50157">
    <property type="entry name" value="ZINC_FINGER_C2H2_2"/>
    <property type="match status" value="3"/>
</dbReference>
<feature type="compositionally biased region" description="Acidic residues" evidence="17">
    <location>
        <begin position="1112"/>
        <end position="1121"/>
    </location>
</feature>
<dbReference type="SMART" id="SM00558">
    <property type="entry name" value="JmjC"/>
    <property type="match status" value="1"/>
</dbReference>
<feature type="region of interest" description="Disordered" evidence="17">
    <location>
        <begin position="1211"/>
        <end position="1460"/>
    </location>
</feature>
<evidence type="ECO:0000256" key="9">
    <source>
        <dbReference type="ARBA" id="ARBA00023002"/>
    </source>
</evidence>
<dbReference type="GO" id="GO:0008168">
    <property type="term" value="F:methyltransferase activity"/>
    <property type="evidence" value="ECO:0007669"/>
    <property type="project" value="UniProtKB-KW"/>
</dbReference>
<comment type="subcellular location">
    <subcellularLocation>
        <location evidence="1">Nucleus</location>
    </subcellularLocation>
</comment>
<dbReference type="GO" id="GO:0040029">
    <property type="term" value="P:epigenetic regulation of gene expression"/>
    <property type="evidence" value="ECO:0007669"/>
    <property type="project" value="UniProtKB-ARBA"/>
</dbReference>
<evidence type="ECO:0000256" key="2">
    <source>
        <dbReference type="ARBA" id="ARBA00009711"/>
    </source>
</evidence>
<dbReference type="PROSITE" id="PS51184">
    <property type="entry name" value="JMJC"/>
    <property type="match status" value="1"/>
</dbReference>
<evidence type="ECO:0000256" key="15">
    <source>
        <dbReference type="ARBA" id="ARBA00051751"/>
    </source>
</evidence>
<dbReference type="InterPro" id="IPR036236">
    <property type="entry name" value="Znf_C2H2_sf"/>
</dbReference>
<dbReference type="InterPro" id="IPR013087">
    <property type="entry name" value="Znf_C2H2_type"/>
</dbReference>
<organism evidence="21 22">
    <name type="scientific">Hibiscus syriacus</name>
    <name type="common">Rose of Sharon</name>
    <dbReference type="NCBI Taxonomy" id="106335"/>
    <lineage>
        <taxon>Eukaryota</taxon>
        <taxon>Viridiplantae</taxon>
        <taxon>Streptophyta</taxon>
        <taxon>Embryophyta</taxon>
        <taxon>Tracheophyta</taxon>
        <taxon>Spermatophyta</taxon>
        <taxon>Magnoliopsida</taxon>
        <taxon>eudicotyledons</taxon>
        <taxon>Gunneridae</taxon>
        <taxon>Pentapetalae</taxon>
        <taxon>rosids</taxon>
        <taxon>malvids</taxon>
        <taxon>Malvales</taxon>
        <taxon>Malvaceae</taxon>
        <taxon>Malvoideae</taxon>
        <taxon>Hibiscus</taxon>
    </lineage>
</organism>
<feature type="compositionally biased region" description="Basic residues" evidence="17">
    <location>
        <begin position="1343"/>
        <end position="1360"/>
    </location>
</feature>
<feature type="domain" description="C2H2-type" evidence="18">
    <location>
        <begin position="1552"/>
        <end position="1583"/>
    </location>
</feature>
<feature type="domain" description="C2H2-type" evidence="18">
    <location>
        <begin position="1492"/>
        <end position="1521"/>
    </location>
</feature>
<dbReference type="GO" id="GO:0034647">
    <property type="term" value="F:histone H3K4me/H3K4me2/H3K4me3 demethylase activity"/>
    <property type="evidence" value="ECO:0007669"/>
    <property type="project" value="TreeGrafter"/>
</dbReference>
<protein>
    <submittedName>
        <fullName evidence="21">Lysine-specific demethylase REF6</fullName>
    </submittedName>
</protein>
<name>A0A6A3D4B5_HIBSY</name>
<keyword evidence="4" id="KW-0677">Repeat</keyword>
<evidence type="ECO:0000256" key="8">
    <source>
        <dbReference type="ARBA" id="ARBA00022964"/>
    </source>
</evidence>
<accession>A0A6A3D4B5</accession>
<keyword evidence="13" id="KW-0539">Nucleus</keyword>
<evidence type="ECO:0000256" key="10">
    <source>
        <dbReference type="ARBA" id="ARBA00023004"/>
    </source>
</evidence>
<reference evidence="21" key="1">
    <citation type="submission" date="2019-09" db="EMBL/GenBank/DDBJ databases">
        <title>Draft genome information of white flower Hibiscus syriacus.</title>
        <authorList>
            <person name="Kim Y.-M."/>
        </authorList>
    </citation>
    <scope>NUCLEOTIDE SEQUENCE [LARGE SCALE GENOMIC DNA]</scope>
    <source>
        <strain evidence="21">YM2019G1</strain>
    </source>
</reference>
<dbReference type="FunFam" id="2.60.120.650:FF:000023">
    <property type="entry name" value="Probable lysine-specific demethylase ELF6"/>
    <property type="match status" value="1"/>
</dbReference>
<dbReference type="PROSITE" id="PS00028">
    <property type="entry name" value="ZINC_FINGER_C2H2_1"/>
    <property type="match status" value="3"/>
</dbReference>
<evidence type="ECO:0000256" key="12">
    <source>
        <dbReference type="ARBA" id="ARBA00023163"/>
    </source>
</evidence>
<dbReference type="GO" id="GO:0006355">
    <property type="term" value="P:regulation of DNA-templated transcription"/>
    <property type="evidence" value="ECO:0007669"/>
    <property type="project" value="UniProtKB-ARBA"/>
</dbReference>
<evidence type="ECO:0000256" key="17">
    <source>
        <dbReference type="SAM" id="MobiDB-lite"/>
    </source>
</evidence>
<dbReference type="GO" id="GO:0071558">
    <property type="term" value="F:histone H3K27me2/H3K27me3 demethylase activity"/>
    <property type="evidence" value="ECO:0007669"/>
    <property type="project" value="UniProtKB-ARBA"/>
</dbReference>
<evidence type="ECO:0000256" key="6">
    <source>
        <dbReference type="ARBA" id="ARBA00022833"/>
    </source>
</evidence>
<dbReference type="SUPFAM" id="SSF51197">
    <property type="entry name" value="Clavaminate synthase-like"/>
    <property type="match status" value="1"/>
</dbReference>
<dbReference type="Gene3D" id="3.30.160.60">
    <property type="entry name" value="Classic Zinc Finger"/>
    <property type="match status" value="1"/>
</dbReference>